<feature type="compositionally biased region" description="Acidic residues" evidence="1">
    <location>
        <begin position="197"/>
        <end position="218"/>
    </location>
</feature>
<evidence type="ECO:0000256" key="1">
    <source>
        <dbReference type="SAM" id="MobiDB-lite"/>
    </source>
</evidence>
<feature type="compositionally biased region" description="Polar residues" evidence="1">
    <location>
        <begin position="285"/>
        <end position="294"/>
    </location>
</feature>
<protein>
    <submittedName>
        <fullName evidence="2">Uncharacterized protein</fullName>
    </submittedName>
</protein>
<dbReference type="OrthoDB" id="10643906at2759"/>
<feature type="compositionally biased region" description="Acidic residues" evidence="1">
    <location>
        <begin position="242"/>
        <end position="259"/>
    </location>
</feature>
<evidence type="ECO:0000313" key="2">
    <source>
        <dbReference type="EMBL" id="RUS74960.1"/>
    </source>
</evidence>
<dbReference type="AlphaFoldDB" id="A0A433T092"/>
<evidence type="ECO:0000313" key="3">
    <source>
        <dbReference type="Proteomes" id="UP000271974"/>
    </source>
</evidence>
<dbReference type="EMBL" id="RQTK01000782">
    <property type="protein sequence ID" value="RUS74960.1"/>
    <property type="molecule type" value="Genomic_DNA"/>
</dbReference>
<name>A0A433T092_ELYCH</name>
<feature type="region of interest" description="Disordered" evidence="1">
    <location>
        <begin position="1"/>
        <end position="312"/>
    </location>
</feature>
<keyword evidence="3" id="KW-1185">Reference proteome</keyword>
<comment type="caution">
    <text evidence="2">The sequence shown here is derived from an EMBL/GenBank/DDBJ whole genome shotgun (WGS) entry which is preliminary data.</text>
</comment>
<sequence>MEERKTMRFSGDSFGNLDKSNAEPNMKTEVAVSNDSNNGRPYYKQQENNGNISVVVSNPFVNTSASDAKHDDENSYPNMSKEEDPDDKSKTSYLENNEELENVANDSSEDTNQFKNHDTHQLDDPNLKNDLSIHIEHETDIAKDKNATVVNINIRDENPQDPEDNQASPADRDISELGLENHKEADTGQIYFSDTREETESEVANVENDEAAAEEDNSDGDHGSSSDYIEKVDVKGEKQEHDEEEDDDDEEEEGSDDLLLDSPTRPQTRSTLREVPGGMRAKANTPASLYTNTVEGLDSPDTPQAGQLDSIR</sequence>
<feature type="compositionally biased region" description="Polar residues" evidence="1">
    <location>
        <begin position="301"/>
        <end position="312"/>
    </location>
</feature>
<organism evidence="2 3">
    <name type="scientific">Elysia chlorotica</name>
    <name type="common">Eastern emerald elysia</name>
    <name type="synonym">Sea slug</name>
    <dbReference type="NCBI Taxonomy" id="188477"/>
    <lineage>
        <taxon>Eukaryota</taxon>
        <taxon>Metazoa</taxon>
        <taxon>Spiralia</taxon>
        <taxon>Lophotrochozoa</taxon>
        <taxon>Mollusca</taxon>
        <taxon>Gastropoda</taxon>
        <taxon>Heterobranchia</taxon>
        <taxon>Euthyneura</taxon>
        <taxon>Panpulmonata</taxon>
        <taxon>Sacoglossa</taxon>
        <taxon>Placobranchoidea</taxon>
        <taxon>Plakobranchidae</taxon>
        <taxon>Elysia</taxon>
    </lineage>
</organism>
<accession>A0A433T092</accession>
<reference evidence="2 3" key="1">
    <citation type="submission" date="2019-01" db="EMBL/GenBank/DDBJ databases">
        <title>A draft genome assembly of the solar-powered sea slug Elysia chlorotica.</title>
        <authorList>
            <person name="Cai H."/>
            <person name="Li Q."/>
            <person name="Fang X."/>
            <person name="Li J."/>
            <person name="Curtis N.E."/>
            <person name="Altenburger A."/>
            <person name="Shibata T."/>
            <person name="Feng M."/>
            <person name="Maeda T."/>
            <person name="Schwartz J.A."/>
            <person name="Shigenobu S."/>
            <person name="Lundholm N."/>
            <person name="Nishiyama T."/>
            <person name="Yang H."/>
            <person name="Hasebe M."/>
            <person name="Li S."/>
            <person name="Pierce S.K."/>
            <person name="Wang J."/>
        </authorList>
    </citation>
    <scope>NUCLEOTIDE SEQUENCE [LARGE SCALE GENOMIC DNA]</scope>
    <source>
        <strain evidence="2">EC2010</strain>
        <tissue evidence="2">Whole organism of an adult</tissue>
    </source>
</reference>
<feature type="compositionally biased region" description="Basic and acidic residues" evidence="1">
    <location>
        <begin position="115"/>
        <end position="146"/>
    </location>
</feature>
<dbReference type="Proteomes" id="UP000271974">
    <property type="component" value="Unassembled WGS sequence"/>
</dbReference>
<gene>
    <name evidence="2" type="ORF">EGW08_017273</name>
</gene>
<feature type="compositionally biased region" description="Basic and acidic residues" evidence="1">
    <location>
        <begin position="219"/>
        <end position="241"/>
    </location>
</feature>
<feature type="compositionally biased region" description="Polar residues" evidence="1">
    <location>
        <begin position="104"/>
        <end position="114"/>
    </location>
</feature>
<feature type="compositionally biased region" description="Basic and acidic residues" evidence="1">
    <location>
        <begin position="170"/>
        <end position="186"/>
    </location>
</feature>
<proteinExistence type="predicted"/>
<feature type="compositionally biased region" description="Polar residues" evidence="1">
    <location>
        <begin position="31"/>
        <end position="66"/>
    </location>
</feature>